<feature type="transmembrane region" description="Helical" evidence="2">
    <location>
        <begin position="109"/>
        <end position="126"/>
    </location>
</feature>
<keyword evidence="4" id="KW-1185">Reference proteome</keyword>
<dbReference type="EMBL" id="SRXU01000005">
    <property type="protein sequence ID" value="TGX41410.1"/>
    <property type="molecule type" value="Genomic_DNA"/>
</dbReference>
<feature type="transmembrane region" description="Helical" evidence="2">
    <location>
        <begin position="133"/>
        <end position="152"/>
    </location>
</feature>
<evidence type="ECO:0000256" key="2">
    <source>
        <dbReference type="SAM" id="Phobius"/>
    </source>
</evidence>
<comment type="caution">
    <text evidence="3">The sequence shown here is derived from an EMBL/GenBank/DDBJ whole genome shotgun (WGS) entry which is preliminary data.</text>
</comment>
<dbReference type="Proteomes" id="UP000309848">
    <property type="component" value="Unassembled WGS sequence"/>
</dbReference>
<reference evidence="3 4" key="1">
    <citation type="submission" date="2019-04" db="EMBL/GenBank/DDBJ databases">
        <title>Sphingomonas psychrotolerans sp. nov., isolated from soil in the Tianshan Mountains, Xinjiang, China.</title>
        <authorList>
            <person name="Luo Y."/>
            <person name="Sheng H."/>
        </authorList>
    </citation>
    <scope>NUCLEOTIDE SEQUENCE [LARGE SCALE GENOMIC DNA]</scope>
    <source>
        <strain evidence="3 4">KIS18-15</strain>
    </source>
</reference>
<dbReference type="AlphaFoldDB" id="A0A4S1WIA7"/>
<proteinExistence type="predicted"/>
<gene>
    <name evidence="3" type="ORF">E5A74_12295</name>
</gene>
<dbReference type="OrthoDB" id="9803163at2"/>
<evidence type="ECO:0000313" key="3">
    <source>
        <dbReference type="EMBL" id="TGX41410.1"/>
    </source>
</evidence>
<sequence>MRSLFPAPGRPGRIRRTIRRYANVVVRARGYLRVLKPATKQIFARPADPLSVSTSYVIMRNGIGVLGLAFPVVLIVGGGLDAVQPSLSAYYHFSAAHPSEPCAGTMRDVFVGMLFAIGAFLFFYRGHSVQEDAALNVAGISAVLVALLPMDWPPDSKAPATLSAHIHSTSAIIFFVMIAYVCIFRAQDTLCLMRSSRRRRIFRRVYLVMGIAMFATPAAVSALDIVAPGRNGYSTLIIEVAGVFVFAAFWLIKSVEIRSSLHPRFVPLRPIRPKHHPTPDGNDGRDPGGRAGPTDCAT</sequence>
<keyword evidence="2" id="KW-0472">Membrane</keyword>
<keyword evidence="2" id="KW-1133">Transmembrane helix</keyword>
<name>A0A4S1WIA7_9SPHN</name>
<evidence type="ECO:0000256" key="1">
    <source>
        <dbReference type="SAM" id="MobiDB-lite"/>
    </source>
</evidence>
<feature type="transmembrane region" description="Helical" evidence="2">
    <location>
        <begin position="205"/>
        <end position="227"/>
    </location>
</feature>
<evidence type="ECO:0000313" key="4">
    <source>
        <dbReference type="Proteomes" id="UP000309848"/>
    </source>
</evidence>
<protein>
    <submittedName>
        <fullName evidence="3">DUF998 domain-containing protein</fullName>
    </submittedName>
</protein>
<accession>A0A4S1WIA7</accession>
<feature type="region of interest" description="Disordered" evidence="1">
    <location>
        <begin position="272"/>
        <end position="298"/>
    </location>
</feature>
<organism evidence="3 4">
    <name type="scientific">Sphingomonas naasensis</name>
    <dbReference type="NCBI Taxonomy" id="1344951"/>
    <lineage>
        <taxon>Bacteria</taxon>
        <taxon>Pseudomonadati</taxon>
        <taxon>Pseudomonadota</taxon>
        <taxon>Alphaproteobacteria</taxon>
        <taxon>Sphingomonadales</taxon>
        <taxon>Sphingomonadaceae</taxon>
        <taxon>Sphingomonas</taxon>
    </lineage>
</organism>
<keyword evidence="2" id="KW-0812">Transmembrane</keyword>
<feature type="transmembrane region" description="Helical" evidence="2">
    <location>
        <begin position="233"/>
        <end position="252"/>
    </location>
</feature>
<feature type="transmembrane region" description="Helical" evidence="2">
    <location>
        <begin position="63"/>
        <end position="80"/>
    </location>
</feature>
<feature type="transmembrane region" description="Helical" evidence="2">
    <location>
        <begin position="164"/>
        <end position="184"/>
    </location>
</feature>